<name>A0A067JSU4_JATCU</name>
<keyword evidence="7" id="KW-0804">Transcription</keyword>
<protein>
    <recommendedName>
        <fullName evidence="11">SBP-type domain-containing protein</fullName>
    </recommendedName>
</protein>
<comment type="subcellular location">
    <subcellularLocation>
        <location evidence="1">Nucleus</location>
    </subcellularLocation>
</comment>
<dbReference type="EMBL" id="KK915447">
    <property type="protein sequence ID" value="KDP22599.1"/>
    <property type="molecule type" value="Genomic_DNA"/>
</dbReference>
<sequence length="337" mass="37548">MDWNLKATSWDLSEFKQEAIPNIDGFERSNNGGDFSIDLKLGRVGNSNGPESNDQWKQPAVSKMESSSPSVSAKRTRATKTGTQATFCLVDGCNADLSSCRDYHRRHKVCEFHSKSPQVTIGGLKQRFCQQCSRFHSLEEFDEGKRSCRKRLDGHNRRRRKPQPDLLSRSGSFWSYFKGSQLLPFSSSSHAYPSTTLVSPTWSGAVTSEADATTHIHYSPQQQMHMPSKQNLPFECSLSKSYKENNVGGSYSMFCDRLTTTTTTTTQVQSSDCALSLLSSTQTQTSGNRIVQLQQPNSIPLVQSLDTMDSALDAHGPNHSPWSSANKSPLTLPFNWE</sequence>
<keyword evidence="4" id="KW-0862">Zinc</keyword>
<dbReference type="InterPro" id="IPR004333">
    <property type="entry name" value="SBP_dom"/>
</dbReference>
<reference evidence="12 13" key="1">
    <citation type="journal article" date="2014" name="PLoS ONE">
        <title>Global Analysis of Gene Expression Profiles in Physic Nut (Jatropha curcas L.) Seedlings Exposed to Salt Stress.</title>
        <authorList>
            <person name="Zhang L."/>
            <person name="Zhang C."/>
            <person name="Wu P."/>
            <person name="Chen Y."/>
            <person name="Li M."/>
            <person name="Jiang H."/>
            <person name="Wu G."/>
        </authorList>
    </citation>
    <scope>NUCLEOTIDE SEQUENCE [LARGE SCALE GENOMIC DNA]</scope>
    <source>
        <strain evidence="13">cv. GZQX0401</strain>
        <tissue evidence="12">Young leaves</tissue>
    </source>
</reference>
<dbReference type="PROSITE" id="PS51141">
    <property type="entry name" value="ZF_SBP"/>
    <property type="match status" value="1"/>
</dbReference>
<feature type="compositionally biased region" description="Polar residues" evidence="10">
    <location>
        <begin position="45"/>
        <end position="56"/>
    </location>
</feature>
<keyword evidence="8" id="KW-0539">Nucleus</keyword>
<keyword evidence="6" id="KW-0238">DNA-binding</keyword>
<feature type="compositionally biased region" description="Low complexity" evidence="10">
    <location>
        <begin position="59"/>
        <end position="73"/>
    </location>
</feature>
<dbReference type="PANTHER" id="PTHR31251">
    <property type="entry name" value="SQUAMOSA PROMOTER-BINDING-LIKE PROTEIN 4"/>
    <property type="match status" value="1"/>
</dbReference>
<dbReference type="GO" id="GO:0003677">
    <property type="term" value="F:DNA binding"/>
    <property type="evidence" value="ECO:0007669"/>
    <property type="project" value="UniProtKB-KW"/>
</dbReference>
<keyword evidence="3 9" id="KW-0863">Zinc-finger</keyword>
<feature type="domain" description="SBP-type" evidence="11">
    <location>
        <begin position="85"/>
        <end position="162"/>
    </location>
</feature>
<dbReference type="Pfam" id="PF03110">
    <property type="entry name" value="SBP"/>
    <property type="match status" value="1"/>
</dbReference>
<evidence type="ECO:0000256" key="10">
    <source>
        <dbReference type="SAM" id="MobiDB-lite"/>
    </source>
</evidence>
<keyword evidence="5" id="KW-0805">Transcription regulation</keyword>
<evidence type="ECO:0000256" key="6">
    <source>
        <dbReference type="ARBA" id="ARBA00023125"/>
    </source>
</evidence>
<dbReference type="GO" id="GO:0008270">
    <property type="term" value="F:zinc ion binding"/>
    <property type="evidence" value="ECO:0007669"/>
    <property type="project" value="UniProtKB-KW"/>
</dbReference>
<dbReference type="InterPro" id="IPR036893">
    <property type="entry name" value="SBP_sf"/>
</dbReference>
<evidence type="ECO:0000256" key="2">
    <source>
        <dbReference type="ARBA" id="ARBA00022723"/>
    </source>
</evidence>
<evidence type="ECO:0000256" key="7">
    <source>
        <dbReference type="ARBA" id="ARBA00023163"/>
    </source>
</evidence>
<keyword evidence="13" id="KW-1185">Reference proteome</keyword>
<evidence type="ECO:0000256" key="1">
    <source>
        <dbReference type="ARBA" id="ARBA00004123"/>
    </source>
</evidence>
<evidence type="ECO:0000313" key="12">
    <source>
        <dbReference type="EMBL" id="KDP22599.1"/>
    </source>
</evidence>
<dbReference type="Gene3D" id="4.10.1100.10">
    <property type="entry name" value="Transcription factor, SBP-box domain"/>
    <property type="match status" value="1"/>
</dbReference>
<proteinExistence type="predicted"/>
<organism evidence="12 13">
    <name type="scientific">Jatropha curcas</name>
    <name type="common">Barbados nut</name>
    <dbReference type="NCBI Taxonomy" id="180498"/>
    <lineage>
        <taxon>Eukaryota</taxon>
        <taxon>Viridiplantae</taxon>
        <taxon>Streptophyta</taxon>
        <taxon>Embryophyta</taxon>
        <taxon>Tracheophyta</taxon>
        <taxon>Spermatophyta</taxon>
        <taxon>Magnoliopsida</taxon>
        <taxon>eudicotyledons</taxon>
        <taxon>Gunneridae</taxon>
        <taxon>Pentapetalae</taxon>
        <taxon>rosids</taxon>
        <taxon>fabids</taxon>
        <taxon>Malpighiales</taxon>
        <taxon>Euphorbiaceae</taxon>
        <taxon>Crotonoideae</taxon>
        <taxon>Jatropheae</taxon>
        <taxon>Jatropha</taxon>
    </lineage>
</organism>
<evidence type="ECO:0000256" key="8">
    <source>
        <dbReference type="ARBA" id="ARBA00023242"/>
    </source>
</evidence>
<dbReference type="STRING" id="180498.A0A067JSU4"/>
<evidence type="ECO:0000313" key="13">
    <source>
        <dbReference type="Proteomes" id="UP000027138"/>
    </source>
</evidence>
<dbReference type="PANTHER" id="PTHR31251:SF208">
    <property type="entry name" value="SQUAMOSA PROMOTER-BINDING-LIKE PROTEIN 18"/>
    <property type="match status" value="1"/>
</dbReference>
<dbReference type="SUPFAM" id="SSF103612">
    <property type="entry name" value="SBT domain"/>
    <property type="match status" value="1"/>
</dbReference>
<evidence type="ECO:0000256" key="5">
    <source>
        <dbReference type="ARBA" id="ARBA00023015"/>
    </source>
</evidence>
<dbReference type="OrthoDB" id="514967at2759"/>
<evidence type="ECO:0000256" key="3">
    <source>
        <dbReference type="ARBA" id="ARBA00022771"/>
    </source>
</evidence>
<evidence type="ECO:0000259" key="11">
    <source>
        <dbReference type="PROSITE" id="PS51141"/>
    </source>
</evidence>
<evidence type="ECO:0000256" key="9">
    <source>
        <dbReference type="PROSITE-ProRule" id="PRU00470"/>
    </source>
</evidence>
<keyword evidence="2" id="KW-0479">Metal-binding</keyword>
<dbReference type="FunFam" id="4.10.1100.10:FF:000001">
    <property type="entry name" value="Squamosa promoter-binding-like protein 14"/>
    <property type="match status" value="1"/>
</dbReference>
<feature type="region of interest" description="Disordered" evidence="10">
    <location>
        <begin position="43"/>
        <end position="77"/>
    </location>
</feature>
<dbReference type="InterPro" id="IPR044817">
    <property type="entry name" value="SBP-like"/>
</dbReference>
<evidence type="ECO:0000256" key="4">
    <source>
        <dbReference type="ARBA" id="ARBA00022833"/>
    </source>
</evidence>
<dbReference type="GO" id="GO:0005634">
    <property type="term" value="C:nucleus"/>
    <property type="evidence" value="ECO:0007669"/>
    <property type="project" value="UniProtKB-SubCell"/>
</dbReference>
<dbReference type="AlphaFoldDB" id="A0A067JSU4"/>
<accession>A0A067JSU4</accession>
<dbReference type="Proteomes" id="UP000027138">
    <property type="component" value="Unassembled WGS sequence"/>
</dbReference>
<gene>
    <name evidence="12" type="ORF">JCGZ_26430</name>
</gene>